<reference evidence="2 3" key="1">
    <citation type="submission" date="2020-04" db="EMBL/GenBank/DDBJ databases">
        <title>Chitinophaga sp. G-6-1-13 sp. nov., isolated from soil.</title>
        <authorList>
            <person name="Dahal R.H."/>
            <person name="Chaudhary D.K."/>
        </authorList>
    </citation>
    <scope>NUCLEOTIDE SEQUENCE [LARGE SCALE GENOMIC DNA]</scope>
    <source>
        <strain evidence="2 3">G-6-1-13</strain>
    </source>
</reference>
<dbReference type="Pfam" id="PF07484">
    <property type="entry name" value="Collar"/>
    <property type="match status" value="1"/>
</dbReference>
<dbReference type="Gene3D" id="3.90.1340.10">
    <property type="entry name" value="Phage tail collar domain"/>
    <property type="match status" value="1"/>
</dbReference>
<name>A0A848GS53_9BACT</name>
<dbReference type="InterPro" id="IPR011083">
    <property type="entry name" value="Phage_tail_collar_dom"/>
</dbReference>
<keyword evidence="3" id="KW-1185">Reference proteome</keyword>
<dbReference type="Proteomes" id="UP000583266">
    <property type="component" value="Unassembled WGS sequence"/>
</dbReference>
<gene>
    <name evidence="2" type="ORF">HHL17_22215</name>
</gene>
<evidence type="ECO:0000259" key="1">
    <source>
        <dbReference type="Pfam" id="PF07484"/>
    </source>
</evidence>
<dbReference type="InterPro" id="IPR037053">
    <property type="entry name" value="Phage_tail_collar_dom_sf"/>
</dbReference>
<evidence type="ECO:0000313" key="3">
    <source>
        <dbReference type="Proteomes" id="UP000583266"/>
    </source>
</evidence>
<protein>
    <submittedName>
        <fullName evidence="2">Phage tail protein</fullName>
    </submittedName>
</protein>
<dbReference type="SUPFAM" id="SSF88874">
    <property type="entry name" value="Receptor-binding domain of short tail fibre protein gp12"/>
    <property type="match status" value="1"/>
</dbReference>
<dbReference type="EMBL" id="JABBGC010000002">
    <property type="protein sequence ID" value="NML39932.1"/>
    <property type="molecule type" value="Genomic_DNA"/>
</dbReference>
<feature type="domain" description="Phage tail collar" evidence="1">
    <location>
        <begin position="2"/>
        <end position="53"/>
    </location>
</feature>
<dbReference type="AlphaFoldDB" id="A0A848GS53"/>
<comment type="caution">
    <text evidence="2">The sequence shown here is derived from an EMBL/GenBank/DDBJ whole genome shotgun (WGS) entry which is preliminary data.</text>
</comment>
<evidence type="ECO:0000313" key="2">
    <source>
        <dbReference type="EMBL" id="NML39932.1"/>
    </source>
</evidence>
<sequence length="172" mass="17765">MTAFPGTPKGYMQCTGQLLSIQQNNALFSLLGTTYGGDGRTTFGLPNLRGKVPIGTGQGAGLHARTLAMTGGVTEVTLTANNLPPHTHTVQDNRLSLPAGDNNNTHNPVGTYAGAAAAGNLYSSTAGTGVSAKMPDTLKLDDGSPATAVNNMQPYLGIQFFIALEGIYPSRN</sequence>
<accession>A0A848GS53</accession>
<proteinExistence type="predicted"/>
<organism evidence="2 3">
    <name type="scientific">Chitinophaga fulva</name>
    <dbReference type="NCBI Taxonomy" id="2728842"/>
    <lineage>
        <taxon>Bacteria</taxon>
        <taxon>Pseudomonadati</taxon>
        <taxon>Bacteroidota</taxon>
        <taxon>Chitinophagia</taxon>
        <taxon>Chitinophagales</taxon>
        <taxon>Chitinophagaceae</taxon>
        <taxon>Chitinophaga</taxon>
    </lineage>
</organism>